<dbReference type="RefSeq" id="WP_147447588.1">
    <property type="nucleotide sequence ID" value="NZ_RBIL01000001.1"/>
</dbReference>
<name>A0A660L8U5_9ACTN</name>
<organism evidence="1 2">
    <name type="scientific">Solirubrobacter pauli</name>
    <dbReference type="NCBI Taxonomy" id="166793"/>
    <lineage>
        <taxon>Bacteria</taxon>
        <taxon>Bacillati</taxon>
        <taxon>Actinomycetota</taxon>
        <taxon>Thermoleophilia</taxon>
        <taxon>Solirubrobacterales</taxon>
        <taxon>Solirubrobacteraceae</taxon>
        <taxon>Solirubrobacter</taxon>
    </lineage>
</organism>
<accession>A0A660L8U5</accession>
<comment type="caution">
    <text evidence="1">The sequence shown here is derived from an EMBL/GenBank/DDBJ whole genome shotgun (WGS) entry which is preliminary data.</text>
</comment>
<dbReference type="AlphaFoldDB" id="A0A660L8U5"/>
<evidence type="ECO:0000313" key="2">
    <source>
        <dbReference type="Proteomes" id="UP000278962"/>
    </source>
</evidence>
<gene>
    <name evidence="1" type="ORF">C8N24_0620</name>
</gene>
<protein>
    <submittedName>
        <fullName evidence="1">Uncharacterized protein</fullName>
    </submittedName>
</protein>
<proteinExistence type="predicted"/>
<dbReference type="Proteomes" id="UP000278962">
    <property type="component" value="Unassembled WGS sequence"/>
</dbReference>
<reference evidence="1 2" key="1">
    <citation type="submission" date="2018-10" db="EMBL/GenBank/DDBJ databases">
        <title>Genomic Encyclopedia of Archaeal and Bacterial Type Strains, Phase II (KMG-II): from individual species to whole genera.</title>
        <authorList>
            <person name="Goeker M."/>
        </authorList>
    </citation>
    <scope>NUCLEOTIDE SEQUENCE [LARGE SCALE GENOMIC DNA]</scope>
    <source>
        <strain evidence="1 2">DSM 14954</strain>
    </source>
</reference>
<keyword evidence="2" id="KW-1185">Reference proteome</keyword>
<sequence>MYDVVYIDAQGDETPVAQQLDDRKHAAEVACKAAAERGAGRMMLPGSSRLPNCVCVIPVPPANAA</sequence>
<evidence type="ECO:0000313" key="1">
    <source>
        <dbReference type="EMBL" id="RKQ90806.1"/>
    </source>
</evidence>
<dbReference type="EMBL" id="RBIL01000001">
    <property type="protein sequence ID" value="RKQ90806.1"/>
    <property type="molecule type" value="Genomic_DNA"/>
</dbReference>